<dbReference type="Pfam" id="PF01997">
    <property type="entry name" value="Translin"/>
    <property type="match status" value="1"/>
</dbReference>
<dbReference type="InterPro" id="IPR016068">
    <property type="entry name" value="Translin_N"/>
</dbReference>
<dbReference type="InterPro" id="IPR002848">
    <property type="entry name" value="Translin_fam"/>
</dbReference>
<keyword evidence="2" id="KW-1185">Reference proteome</keyword>
<protein>
    <submittedName>
        <fullName evidence="1">Translin-associated protein X-like</fullName>
    </submittedName>
</protein>
<dbReference type="AlphaFoldDB" id="A0A392N2X2"/>
<sequence>KELQGTDFWKLRRAYSPGIQEYVEAATFCSFCKSGTLLKLDEINNTLLPLSDPSLQPLQINILDYLLGVNFFPTFIVI</sequence>
<dbReference type="InterPro" id="IPR036081">
    <property type="entry name" value="Translin_sf"/>
</dbReference>
<dbReference type="PANTHER" id="PTHR10741">
    <property type="entry name" value="TRANSLIN AND TRANSLIN ASSOCIATED PROTEIN X"/>
    <property type="match status" value="1"/>
</dbReference>
<evidence type="ECO:0000313" key="2">
    <source>
        <dbReference type="Proteomes" id="UP000265520"/>
    </source>
</evidence>
<dbReference type="GO" id="GO:0043565">
    <property type="term" value="F:sequence-specific DNA binding"/>
    <property type="evidence" value="ECO:0007669"/>
    <property type="project" value="InterPro"/>
</dbReference>
<dbReference type="EMBL" id="LXQA010026666">
    <property type="protein sequence ID" value="MCH94166.1"/>
    <property type="molecule type" value="Genomic_DNA"/>
</dbReference>
<name>A0A392N2X2_9FABA</name>
<dbReference type="Proteomes" id="UP000265520">
    <property type="component" value="Unassembled WGS sequence"/>
</dbReference>
<accession>A0A392N2X2</accession>
<dbReference type="SUPFAM" id="SSF74784">
    <property type="entry name" value="Translin"/>
    <property type="match status" value="1"/>
</dbReference>
<organism evidence="1 2">
    <name type="scientific">Trifolium medium</name>
    <dbReference type="NCBI Taxonomy" id="97028"/>
    <lineage>
        <taxon>Eukaryota</taxon>
        <taxon>Viridiplantae</taxon>
        <taxon>Streptophyta</taxon>
        <taxon>Embryophyta</taxon>
        <taxon>Tracheophyta</taxon>
        <taxon>Spermatophyta</taxon>
        <taxon>Magnoliopsida</taxon>
        <taxon>eudicotyledons</taxon>
        <taxon>Gunneridae</taxon>
        <taxon>Pentapetalae</taxon>
        <taxon>rosids</taxon>
        <taxon>fabids</taxon>
        <taxon>Fabales</taxon>
        <taxon>Fabaceae</taxon>
        <taxon>Papilionoideae</taxon>
        <taxon>50 kb inversion clade</taxon>
        <taxon>NPAAA clade</taxon>
        <taxon>Hologalegina</taxon>
        <taxon>IRL clade</taxon>
        <taxon>Trifolieae</taxon>
        <taxon>Trifolium</taxon>
    </lineage>
</organism>
<dbReference type="Gene3D" id="1.20.58.190">
    <property type="entry name" value="Translin, domain 1"/>
    <property type="match status" value="1"/>
</dbReference>
<comment type="caution">
    <text evidence="1">The sequence shown here is derived from an EMBL/GenBank/DDBJ whole genome shotgun (WGS) entry which is preliminary data.</text>
</comment>
<proteinExistence type="predicted"/>
<evidence type="ECO:0000313" key="1">
    <source>
        <dbReference type="EMBL" id="MCH94166.1"/>
    </source>
</evidence>
<feature type="non-terminal residue" evidence="1">
    <location>
        <position position="1"/>
    </location>
</feature>
<reference evidence="1 2" key="1">
    <citation type="journal article" date="2018" name="Front. Plant Sci.">
        <title>Red Clover (Trifolium pratense) and Zigzag Clover (T. medium) - A Picture of Genomic Similarities and Differences.</title>
        <authorList>
            <person name="Dluhosova J."/>
            <person name="Istvanek J."/>
            <person name="Nedelnik J."/>
            <person name="Repkova J."/>
        </authorList>
    </citation>
    <scope>NUCLEOTIDE SEQUENCE [LARGE SCALE GENOMIC DNA]</scope>
    <source>
        <strain evidence="2">cv. 10/8</strain>
        <tissue evidence="1">Leaf</tissue>
    </source>
</reference>